<accession>A0A1T5CT19</accession>
<evidence type="ECO:0000313" key="2">
    <source>
        <dbReference type="EMBL" id="SKB62496.1"/>
    </source>
</evidence>
<evidence type="ECO:0000256" key="1">
    <source>
        <dbReference type="SAM" id="Phobius"/>
    </source>
</evidence>
<proteinExistence type="predicted"/>
<evidence type="ECO:0000313" key="3">
    <source>
        <dbReference type="Proteomes" id="UP000190130"/>
    </source>
</evidence>
<keyword evidence="1" id="KW-0812">Transmembrane</keyword>
<dbReference type="EMBL" id="FUYX01000003">
    <property type="protein sequence ID" value="SKB62496.1"/>
    <property type="molecule type" value="Genomic_DNA"/>
</dbReference>
<organism evidence="2 3">
    <name type="scientific">Bosea thiooxidans</name>
    <dbReference type="NCBI Taxonomy" id="53254"/>
    <lineage>
        <taxon>Bacteria</taxon>
        <taxon>Pseudomonadati</taxon>
        <taxon>Pseudomonadota</taxon>
        <taxon>Alphaproteobacteria</taxon>
        <taxon>Hyphomicrobiales</taxon>
        <taxon>Boseaceae</taxon>
        <taxon>Bosea</taxon>
    </lineage>
</organism>
<dbReference type="RefSeq" id="WP_156367035.1">
    <property type="nucleotide sequence ID" value="NZ_FUYX01000003.1"/>
</dbReference>
<keyword evidence="1" id="KW-1133">Transmembrane helix</keyword>
<protein>
    <submittedName>
        <fullName evidence="2">Uncharacterized protein</fullName>
    </submittedName>
</protein>
<name>A0A1T5CT19_9HYPH</name>
<keyword evidence="1" id="KW-0472">Membrane</keyword>
<dbReference type="Proteomes" id="UP000190130">
    <property type="component" value="Unassembled WGS sequence"/>
</dbReference>
<dbReference type="AlphaFoldDB" id="A0A1T5CT19"/>
<reference evidence="2 3" key="1">
    <citation type="submission" date="2017-02" db="EMBL/GenBank/DDBJ databases">
        <authorList>
            <person name="Peterson S.W."/>
        </authorList>
    </citation>
    <scope>NUCLEOTIDE SEQUENCE [LARGE SCALE GENOMIC DNA]</scope>
    <source>
        <strain evidence="2 3">DSM 9653</strain>
    </source>
</reference>
<sequence length="52" mass="5530">MLRRLLKLLVEVDSSRFVATRIGAALGLLALLAIFGAAGYWLPAAIAGYLGR</sequence>
<feature type="transmembrane region" description="Helical" evidence="1">
    <location>
        <begin position="21"/>
        <end position="42"/>
    </location>
</feature>
<gene>
    <name evidence="2" type="ORF">SAMN05660750_01611</name>
</gene>